<evidence type="ECO:0000256" key="2">
    <source>
        <dbReference type="ARBA" id="ARBA00022679"/>
    </source>
</evidence>
<dbReference type="PANTHER" id="PTHR24350">
    <property type="entry name" value="SERINE/THREONINE-PROTEIN KINASE IAL-RELATED"/>
    <property type="match status" value="1"/>
</dbReference>
<evidence type="ECO:0000256" key="1">
    <source>
        <dbReference type="ARBA" id="ARBA00022527"/>
    </source>
</evidence>
<feature type="binding site" evidence="7">
    <location>
        <position position="161"/>
    </location>
    <ligand>
        <name>ATP</name>
        <dbReference type="ChEBI" id="CHEBI:30616"/>
    </ligand>
</feature>
<feature type="domain" description="Protein kinase" evidence="11">
    <location>
        <begin position="14"/>
        <end position="278"/>
    </location>
</feature>
<dbReference type="InterPro" id="IPR008271">
    <property type="entry name" value="Ser/Thr_kinase_AS"/>
</dbReference>
<feature type="cross-link" description="Glycyl lysine isopeptide (Lys-Gly) (interchain with G-Cter in SUMO2)" evidence="8">
    <location>
        <position position="145"/>
    </location>
</feature>
<feature type="compositionally biased region" description="Basic and acidic residues" evidence="10">
    <location>
        <begin position="351"/>
        <end position="371"/>
    </location>
</feature>
<dbReference type="PROSITE" id="PS00107">
    <property type="entry name" value="PROTEIN_KINASE_ATP"/>
    <property type="match status" value="1"/>
</dbReference>
<evidence type="ECO:0000259" key="11">
    <source>
        <dbReference type="PROSITE" id="PS50011"/>
    </source>
</evidence>
<dbReference type="InterPro" id="IPR011009">
    <property type="entry name" value="Kinase-like_dom_sf"/>
</dbReference>
<feature type="binding site" evidence="7 9">
    <location>
        <position position="43"/>
    </location>
    <ligand>
        <name>ATP</name>
        <dbReference type="ChEBI" id="CHEBI:30616"/>
    </ligand>
</feature>
<evidence type="ECO:0000256" key="8">
    <source>
        <dbReference type="PIRSR" id="PIRSR630616-3"/>
    </source>
</evidence>
<evidence type="ECO:0000256" key="7">
    <source>
        <dbReference type="PIRSR" id="PIRSR630616-2"/>
    </source>
</evidence>
<evidence type="ECO:0000313" key="13">
    <source>
        <dbReference type="Proteomes" id="UP000751190"/>
    </source>
</evidence>
<evidence type="ECO:0000256" key="5">
    <source>
        <dbReference type="ARBA" id="ARBA00022840"/>
    </source>
</evidence>
<feature type="active site" description="Proton acceptor" evidence="6">
    <location>
        <position position="143"/>
    </location>
</feature>
<dbReference type="InterPro" id="IPR017441">
    <property type="entry name" value="Protein_kinase_ATP_BS"/>
</dbReference>
<keyword evidence="2" id="KW-0808">Transferase</keyword>
<reference evidence="12" key="1">
    <citation type="submission" date="2021-05" db="EMBL/GenBank/DDBJ databases">
        <title>The genome of the haptophyte Pavlova lutheri (Diacronema luteri, Pavlovales) - a model for lipid biosynthesis in eukaryotic algae.</title>
        <authorList>
            <person name="Hulatt C.J."/>
            <person name="Posewitz M.C."/>
        </authorList>
    </citation>
    <scope>NUCLEOTIDE SEQUENCE</scope>
    <source>
        <strain evidence="12">NIVA-4/92</strain>
    </source>
</reference>
<accession>A0A8J5XX89</accession>
<dbReference type="PROSITE" id="PS50011">
    <property type="entry name" value="PROTEIN_KINASE_DOM"/>
    <property type="match status" value="1"/>
</dbReference>
<dbReference type="EMBL" id="JAGTXO010000002">
    <property type="protein sequence ID" value="KAG8469620.1"/>
    <property type="molecule type" value="Genomic_DNA"/>
</dbReference>
<dbReference type="Gene3D" id="1.10.510.10">
    <property type="entry name" value="Transferase(Phosphotransferase) domain 1"/>
    <property type="match status" value="1"/>
</dbReference>
<dbReference type="SMART" id="SM00220">
    <property type="entry name" value="S_TKc"/>
    <property type="match status" value="1"/>
</dbReference>
<dbReference type="GO" id="GO:0005524">
    <property type="term" value="F:ATP binding"/>
    <property type="evidence" value="ECO:0007669"/>
    <property type="project" value="UniProtKB-UniRule"/>
</dbReference>
<keyword evidence="4" id="KW-0418">Kinase</keyword>
<comment type="caution">
    <text evidence="12">The sequence shown here is derived from an EMBL/GenBank/DDBJ whole genome shotgun (WGS) entry which is preliminary data.</text>
</comment>
<dbReference type="InterPro" id="IPR000719">
    <property type="entry name" value="Prot_kinase_dom"/>
</dbReference>
<evidence type="ECO:0000256" key="9">
    <source>
        <dbReference type="PROSITE-ProRule" id="PRU10141"/>
    </source>
</evidence>
<feature type="region of interest" description="Disordered" evidence="10">
    <location>
        <begin position="345"/>
        <end position="384"/>
    </location>
</feature>
<evidence type="ECO:0000256" key="10">
    <source>
        <dbReference type="SAM" id="MobiDB-lite"/>
    </source>
</evidence>
<keyword evidence="3 7" id="KW-0547">Nucleotide-binding</keyword>
<keyword evidence="1" id="KW-0723">Serine/threonine-protein kinase</keyword>
<evidence type="ECO:0000256" key="6">
    <source>
        <dbReference type="PIRSR" id="PIRSR630616-1"/>
    </source>
</evidence>
<evidence type="ECO:0000313" key="12">
    <source>
        <dbReference type="EMBL" id="KAG8469620.1"/>
    </source>
</evidence>
<dbReference type="PROSITE" id="PS00108">
    <property type="entry name" value="PROTEIN_KINASE_ST"/>
    <property type="match status" value="1"/>
</dbReference>
<dbReference type="OMA" id="YLLICQN"/>
<dbReference type="FunFam" id="1.10.510.10:FF:000571">
    <property type="entry name" value="Maternal embryonic leucine zipper kinase"/>
    <property type="match status" value="1"/>
</dbReference>
<dbReference type="Proteomes" id="UP000751190">
    <property type="component" value="Unassembled WGS sequence"/>
</dbReference>
<keyword evidence="13" id="KW-1185">Reference proteome</keyword>
<gene>
    <name evidence="12" type="ORF">KFE25_006075</name>
</gene>
<dbReference type="FunFam" id="3.30.200.20:FF:000042">
    <property type="entry name" value="Aurora kinase A"/>
    <property type="match status" value="1"/>
</dbReference>
<evidence type="ECO:0000256" key="3">
    <source>
        <dbReference type="ARBA" id="ARBA00022741"/>
    </source>
</evidence>
<sequence length="564" mass="58340">MSAKPVKAKMVRQYMMGEMLGEGSYGKVREAIDSTTLRRVAVKIVDKRRLRRLRGAEEQQRREIAVQRMLKHEGIVELIEVIALEEKPDKMYIVLELVTGGSLQDLLGSYPDGRLPLALCHRFFAQLLRALGYCHTRGVIHRDIKPANLMLTADGQLKISDFGSAEKLDYYDETDTLHKSAGTPAFHPPEVASGCTDLSGSKTDVWAAGVTLFLIVTGSVPFSGTSLINLYDNIAAGEYIEPPVLAEQPALAELVRGLLATDPAERMTIDAALAHRWLTEPDAQWAEEAESAIAEIAARTRAVKSTVLAYIAKKLEDEQAAAEAAAAEAAAAAAAGEAAAAAEGTSAEAAAAHEARQAADEVREAAERARAASEAAAARAPPPPSAALVAADRARVPMSLGRVPVSLGHGAARGHGALSTELQAGWMLHSLSLRRGSSTEDAGLLAASGHGPQGSAAAAAIAAAHVARTRGSDALSAGTGAAPSRAMAVAGAPAVAPGAAPAQPPARPKPRVPQSMGAMQLRALFAAPPDGEPTLAPAPRRTLLAASGAGAPAAADGAAAGPEM</sequence>
<keyword evidence="5 7" id="KW-0067">ATP-binding</keyword>
<feature type="region of interest" description="Disordered" evidence="10">
    <location>
        <begin position="495"/>
        <end position="514"/>
    </location>
</feature>
<dbReference type="SUPFAM" id="SSF56112">
    <property type="entry name" value="Protein kinase-like (PK-like)"/>
    <property type="match status" value="1"/>
</dbReference>
<dbReference type="InterPro" id="IPR030616">
    <property type="entry name" value="Aur-like"/>
</dbReference>
<evidence type="ECO:0000256" key="4">
    <source>
        <dbReference type="ARBA" id="ARBA00022777"/>
    </source>
</evidence>
<name>A0A8J5XX89_DIALT</name>
<protein>
    <recommendedName>
        <fullName evidence="11">Protein kinase domain-containing protein</fullName>
    </recommendedName>
</protein>
<dbReference type="AlphaFoldDB" id="A0A8J5XX89"/>
<proteinExistence type="predicted"/>
<organism evidence="12 13">
    <name type="scientific">Diacronema lutheri</name>
    <name type="common">Unicellular marine alga</name>
    <name type="synonym">Monochrysis lutheri</name>
    <dbReference type="NCBI Taxonomy" id="2081491"/>
    <lineage>
        <taxon>Eukaryota</taxon>
        <taxon>Haptista</taxon>
        <taxon>Haptophyta</taxon>
        <taxon>Pavlovophyceae</taxon>
        <taxon>Pavlovales</taxon>
        <taxon>Pavlovaceae</taxon>
        <taxon>Diacronema</taxon>
    </lineage>
</organism>
<dbReference type="Pfam" id="PF00069">
    <property type="entry name" value="Pkinase"/>
    <property type="match status" value="1"/>
</dbReference>
<dbReference type="OrthoDB" id="68483at2759"/>
<dbReference type="GO" id="GO:0004674">
    <property type="term" value="F:protein serine/threonine kinase activity"/>
    <property type="evidence" value="ECO:0007669"/>
    <property type="project" value="UniProtKB-KW"/>
</dbReference>